<dbReference type="SMART" id="SM00413">
    <property type="entry name" value="ETS"/>
    <property type="match status" value="1"/>
</dbReference>
<dbReference type="PANTHER" id="PTHR11849:SF174">
    <property type="entry name" value="TRANSCRIPTION FACTOR SPI-B"/>
    <property type="match status" value="1"/>
</dbReference>
<dbReference type="GO" id="GO:0000981">
    <property type="term" value="F:DNA-binding transcription factor activity, RNA polymerase II-specific"/>
    <property type="evidence" value="ECO:0007669"/>
    <property type="project" value="TreeGrafter"/>
</dbReference>
<dbReference type="GO" id="GO:0005634">
    <property type="term" value="C:nucleus"/>
    <property type="evidence" value="ECO:0007669"/>
    <property type="project" value="UniProtKB-SubCell"/>
</dbReference>
<feature type="domain" description="ETS" evidence="9">
    <location>
        <begin position="220"/>
        <end position="303"/>
    </location>
</feature>
<dbReference type="Pfam" id="PF00178">
    <property type="entry name" value="Ets"/>
    <property type="match status" value="1"/>
</dbReference>
<reference evidence="10 11" key="1">
    <citation type="submission" date="2021-06" db="EMBL/GenBank/DDBJ databases">
        <title>Chromosome-level genome assembly of the red-tail catfish (Hemibagrus wyckioides).</title>
        <authorList>
            <person name="Shao F."/>
        </authorList>
    </citation>
    <scope>NUCLEOTIDE SEQUENCE [LARGE SCALE GENOMIC DNA]</scope>
    <source>
        <strain evidence="10">EC202008001</strain>
        <tissue evidence="10">Blood</tissue>
    </source>
</reference>
<evidence type="ECO:0000313" key="10">
    <source>
        <dbReference type="EMBL" id="KAG7323932.1"/>
    </source>
</evidence>
<dbReference type="PROSITE" id="PS50061">
    <property type="entry name" value="ETS_DOMAIN_3"/>
    <property type="match status" value="1"/>
</dbReference>
<evidence type="ECO:0000256" key="4">
    <source>
        <dbReference type="ARBA" id="ARBA00023125"/>
    </source>
</evidence>
<keyword evidence="11" id="KW-1185">Reference proteome</keyword>
<feature type="region of interest" description="Disordered" evidence="8">
    <location>
        <begin position="175"/>
        <end position="211"/>
    </location>
</feature>
<proteinExistence type="inferred from homology"/>
<comment type="caution">
    <text evidence="10">The sequence shown here is derived from an EMBL/GenBank/DDBJ whole genome shotgun (WGS) entry which is preliminary data.</text>
</comment>
<comment type="similarity">
    <text evidence="2 7">Belongs to the ETS family.</text>
</comment>
<dbReference type="SUPFAM" id="SSF46785">
    <property type="entry name" value="Winged helix' DNA-binding domain"/>
    <property type="match status" value="1"/>
</dbReference>
<keyword evidence="4 7" id="KW-0238">DNA-binding</keyword>
<gene>
    <name evidence="10" type="ORF">KOW79_011948</name>
</gene>
<dbReference type="GO" id="GO:0030154">
    <property type="term" value="P:cell differentiation"/>
    <property type="evidence" value="ECO:0007669"/>
    <property type="project" value="TreeGrafter"/>
</dbReference>
<name>A0A9D3SH17_9TELE</name>
<dbReference type="InterPro" id="IPR046328">
    <property type="entry name" value="ETS_fam"/>
</dbReference>
<accession>A0A9D3SH17</accession>
<keyword evidence="5" id="KW-0804">Transcription</keyword>
<keyword evidence="3" id="KW-0805">Transcription regulation</keyword>
<dbReference type="InterPro" id="IPR000418">
    <property type="entry name" value="Ets_dom"/>
</dbReference>
<evidence type="ECO:0000256" key="6">
    <source>
        <dbReference type="ARBA" id="ARBA00023242"/>
    </source>
</evidence>
<dbReference type="InterPro" id="IPR036390">
    <property type="entry name" value="WH_DNA-bd_sf"/>
</dbReference>
<dbReference type="GO" id="GO:0043565">
    <property type="term" value="F:sequence-specific DNA binding"/>
    <property type="evidence" value="ECO:0007669"/>
    <property type="project" value="InterPro"/>
</dbReference>
<organism evidence="10 11">
    <name type="scientific">Hemibagrus wyckioides</name>
    <dbReference type="NCBI Taxonomy" id="337641"/>
    <lineage>
        <taxon>Eukaryota</taxon>
        <taxon>Metazoa</taxon>
        <taxon>Chordata</taxon>
        <taxon>Craniata</taxon>
        <taxon>Vertebrata</taxon>
        <taxon>Euteleostomi</taxon>
        <taxon>Actinopterygii</taxon>
        <taxon>Neopterygii</taxon>
        <taxon>Teleostei</taxon>
        <taxon>Ostariophysi</taxon>
        <taxon>Siluriformes</taxon>
        <taxon>Bagridae</taxon>
        <taxon>Hemibagrus</taxon>
    </lineage>
</organism>
<dbReference type="OrthoDB" id="10043646at2759"/>
<evidence type="ECO:0000256" key="8">
    <source>
        <dbReference type="SAM" id="MobiDB-lite"/>
    </source>
</evidence>
<comment type="subcellular location">
    <subcellularLocation>
        <location evidence="1 7">Nucleus</location>
    </subcellularLocation>
</comment>
<evidence type="ECO:0000256" key="2">
    <source>
        <dbReference type="ARBA" id="ARBA00005562"/>
    </source>
</evidence>
<dbReference type="EMBL" id="JAHKSW010000014">
    <property type="protein sequence ID" value="KAG7323932.1"/>
    <property type="molecule type" value="Genomic_DNA"/>
</dbReference>
<dbReference type="Gene3D" id="1.10.10.10">
    <property type="entry name" value="Winged helix-like DNA-binding domain superfamily/Winged helix DNA-binding domain"/>
    <property type="match status" value="1"/>
</dbReference>
<evidence type="ECO:0000256" key="1">
    <source>
        <dbReference type="ARBA" id="ARBA00004123"/>
    </source>
</evidence>
<evidence type="ECO:0000313" key="11">
    <source>
        <dbReference type="Proteomes" id="UP000824219"/>
    </source>
</evidence>
<dbReference type="PRINTS" id="PR00454">
    <property type="entry name" value="ETSDOMAIN"/>
</dbReference>
<dbReference type="Proteomes" id="UP000824219">
    <property type="component" value="Linkage Group LG14"/>
</dbReference>
<dbReference type="PANTHER" id="PTHR11849">
    <property type="entry name" value="ETS"/>
    <property type="match status" value="1"/>
</dbReference>
<evidence type="ECO:0000259" key="9">
    <source>
        <dbReference type="PROSITE" id="PS50061"/>
    </source>
</evidence>
<evidence type="ECO:0000256" key="7">
    <source>
        <dbReference type="RuleBase" id="RU004019"/>
    </source>
</evidence>
<protein>
    <recommendedName>
        <fullName evidence="9">ETS domain-containing protein</fullName>
    </recommendedName>
</protein>
<evidence type="ECO:0000256" key="5">
    <source>
        <dbReference type="ARBA" id="ARBA00023163"/>
    </source>
</evidence>
<sequence length="317" mass="36557">MNFSYLKLCVVCGYTNSELTGSLSTEIKTKTFNCQSSPGPTLLELPAHREESVRESCMPETILHYRMEGCVISSSSDEIVAYDQVFRPQYDFFPYITSDPDGHMESAWDYHTEHTHQSELEVPSSSHFTELHPATYYYSDMESYHPPLESGLGAFVPVVTPQFAYVPHPVFQRSPPAHCSTDDEDAGARSPPFEVSEGEEDHDSHLASTSTSITGNKRKMRLYQFLLELLRDGDMKECIWWVDREKGTFQFSSKHKEILASRWGQQKGNRKRMTYQKMARALRNYGKTGEVRKIKKKLTYQFSSEVLRRMPTEKKYH</sequence>
<dbReference type="PROSITE" id="PS00345">
    <property type="entry name" value="ETS_DOMAIN_1"/>
    <property type="match status" value="1"/>
</dbReference>
<dbReference type="InterPro" id="IPR036388">
    <property type="entry name" value="WH-like_DNA-bd_sf"/>
</dbReference>
<dbReference type="AlphaFoldDB" id="A0A9D3SH17"/>
<dbReference type="PROSITE" id="PS00346">
    <property type="entry name" value="ETS_DOMAIN_2"/>
    <property type="match status" value="1"/>
</dbReference>
<keyword evidence="6 7" id="KW-0539">Nucleus</keyword>
<dbReference type="FunFam" id="1.10.10.10:FF:000250">
    <property type="entry name" value="transcription factor Spi-B isoform X1"/>
    <property type="match status" value="1"/>
</dbReference>
<evidence type="ECO:0000256" key="3">
    <source>
        <dbReference type="ARBA" id="ARBA00023015"/>
    </source>
</evidence>